<dbReference type="SUPFAM" id="SSF50182">
    <property type="entry name" value="Sm-like ribonucleoproteins"/>
    <property type="match status" value="1"/>
</dbReference>
<protein>
    <recommendedName>
        <fullName evidence="1">Sm domain-containing protein</fullName>
    </recommendedName>
</protein>
<dbReference type="SMART" id="SM00651">
    <property type="entry name" value="Sm"/>
    <property type="match status" value="1"/>
</dbReference>
<dbReference type="InterPro" id="IPR010920">
    <property type="entry name" value="LSM_dom_sf"/>
</dbReference>
<dbReference type="GO" id="GO:0006398">
    <property type="term" value="P:mRNA 3'-end processing by stem-loop binding and cleavage"/>
    <property type="evidence" value="ECO:0007669"/>
    <property type="project" value="TreeGrafter"/>
</dbReference>
<organism evidence="2">
    <name type="scientific">Heliothis virescens</name>
    <name type="common">Tobacco budworm moth</name>
    <dbReference type="NCBI Taxonomy" id="7102"/>
    <lineage>
        <taxon>Eukaryota</taxon>
        <taxon>Metazoa</taxon>
        <taxon>Ecdysozoa</taxon>
        <taxon>Arthropoda</taxon>
        <taxon>Hexapoda</taxon>
        <taxon>Insecta</taxon>
        <taxon>Pterygota</taxon>
        <taxon>Neoptera</taxon>
        <taxon>Endopterygota</taxon>
        <taxon>Lepidoptera</taxon>
        <taxon>Glossata</taxon>
        <taxon>Ditrysia</taxon>
        <taxon>Noctuoidea</taxon>
        <taxon>Noctuidae</taxon>
        <taxon>Heliothinae</taxon>
        <taxon>Heliothis</taxon>
    </lineage>
</organism>
<dbReference type="AlphaFoldDB" id="A0A2A4JY30"/>
<dbReference type="PANTHER" id="PTHR21196:SF1">
    <property type="entry name" value="U7 SNRNA-ASSOCIATED SM-LIKE PROTEIN LSM10"/>
    <property type="match status" value="1"/>
</dbReference>
<dbReference type="Gene3D" id="2.30.30.100">
    <property type="match status" value="1"/>
</dbReference>
<dbReference type="GO" id="GO:0071254">
    <property type="term" value="C:cytoplasmic U snRNP body"/>
    <property type="evidence" value="ECO:0007669"/>
    <property type="project" value="TreeGrafter"/>
</dbReference>
<feature type="domain" description="Sm" evidence="1">
    <location>
        <begin position="23"/>
        <end position="88"/>
    </location>
</feature>
<dbReference type="GO" id="GO:0071208">
    <property type="term" value="F:histone pre-mRNA DCP binding"/>
    <property type="evidence" value="ECO:0007669"/>
    <property type="project" value="TreeGrafter"/>
</dbReference>
<evidence type="ECO:0000313" key="2">
    <source>
        <dbReference type="EMBL" id="PCG76578.1"/>
    </source>
</evidence>
<evidence type="ECO:0000259" key="1">
    <source>
        <dbReference type="SMART" id="SM00651"/>
    </source>
</evidence>
<sequence length="139" mass="15879">MSALKMFVGTSKEKFFYHNTLLCLVKAMEGKNITVDLRNDSYVCGHVNNVDGYMNITFSNAVYCDPQGNEYSFEELFLQARNIRYVHVPETTSILTTIKNELVGSKKPLPDKKVINESRKVKKALRQHMETVASLELNK</sequence>
<dbReference type="PANTHER" id="PTHR21196">
    <property type="entry name" value="U7 SNRNA-ASSOCIATED SM-LIKE PROTEIN LSM10"/>
    <property type="match status" value="1"/>
</dbReference>
<dbReference type="InterPro" id="IPR052840">
    <property type="entry name" value="U7_snRNA_Sm-like"/>
</dbReference>
<dbReference type="Pfam" id="PF01423">
    <property type="entry name" value="LSM"/>
    <property type="match status" value="1"/>
</dbReference>
<dbReference type="CDD" id="cd01733">
    <property type="entry name" value="LSm10"/>
    <property type="match status" value="1"/>
</dbReference>
<dbReference type="EMBL" id="NWSH01000412">
    <property type="protein sequence ID" value="PCG76578.1"/>
    <property type="molecule type" value="Genomic_DNA"/>
</dbReference>
<name>A0A2A4JY30_HELVI</name>
<reference evidence="2" key="1">
    <citation type="submission" date="2017-09" db="EMBL/GenBank/DDBJ databases">
        <title>Contemporary evolution of a Lepidopteran species, Heliothis virescens, in response to modern agricultural practices.</title>
        <authorList>
            <person name="Fritz M.L."/>
            <person name="Deyonke A.M."/>
            <person name="Papanicolaou A."/>
            <person name="Micinski S."/>
            <person name="Westbrook J."/>
            <person name="Gould F."/>
        </authorList>
    </citation>
    <scope>NUCLEOTIDE SEQUENCE [LARGE SCALE GENOMIC DNA]</scope>
    <source>
        <strain evidence="2">HvINT-</strain>
        <tissue evidence="2">Whole body</tissue>
    </source>
</reference>
<dbReference type="InterPro" id="IPR001163">
    <property type="entry name" value="Sm_dom_euk/arc"/>
</dbReference>
<dbReference type="GO" id="GO:0016604">
    <property type="term" value="C:nuclear body"/>
    <property type="evidence" value="ECO:0007669"/>
    <property type="project" value="TreeGrafter"/>
</dbReference>
<gene>
    <name evidence="2" type="ORF">B5V51_9154</name>
</gene>
<dbReference type="STRING" id="7102.A0A2A4JY30"/>
<proteinExistence type="predicted"/>
<accession>A0A2A4JY30</accession>
<comment type="caution">
    <text evidence="2">The sequence shown here is derived from an EMBL/GenBank/DDBJ whole genome shotgun (WGS) entry which is preliminary data.</text>
</comment>
<dbReference type="GO" id="GO:0071209">
    <property type="term" value="F:U7 snRNA binding"/>
    <property type="evidence" value="ECO:0007669"/>
    <property type="project" value="TreeGrafter"/>
</dbReference>